<evidence type="ECO:0000313" key="1">
    <source>
        <dbReference type="EMBL" id="PMD29501.1"/>
    </source>
</evidence>
<gene>
    <name evidence="1" type="ORF">L207DRAFT_593305</name>
</gene>
<dbReference type="OrthoDB" id="5382659at2759"/>
<proteinExistence type="predicted"/>
<dbReference type="Proteomes" id="UP000235786">
    <property type="component" value="Unassembled WGS sequence"/>
</dbReference>
<organism evidence="1 2">
    <name type="scientific">Hyaloscypha variabilis (strain UAMH 11265 / GT02V1 / F)</name>
    <name type="common">Meliniomyces variabilis</name>
    <dbReference type="NCBI Taxonomy" id="1149755"/>
    <lineage>
        <taxon>Eukaryota</taxon>
        <taxon>Fungi</taxon>
        <taxon>Dikarya</taxon>
        <taxon>Ascomycota</taxon>
        <taxon>Pezizomycotina</taxon>
        <taxon>Leotiomycetes</taxon>
        <taxon>Helotiales</taxon>
        <taxon>Hyaloscyphaceae</taxon>
        <taxon>Hyaloscypha</taxon>
        <taxon>Hyaloscypha variabilis</taxon>
    </lineage>
</organism>
<accession>A0A2J6QTB6</accession>
<dbReference type="AlphaFoldDB" id="A0A2J6QTB6"/>
<name>A0A2J6QTB6_HYAVF</name>
<dbReference type="EMBL" id="KZ613973">
    <property type="protein sequence ID" value="PMD29501.1"/>
    <property type="molecule type" value="Genomic_DNA"/>
</dbReference>
<sequence>MKAALQSKRKAFPGQTEAERWGQIFRILFPNIEQVPDPYFEQVRDNEESFSPDIPAMNNFFVAMSYDWSEVLERPR</sequence>
<keyword evidence="2" id="KW-1185">Reference proteome</keyword>
<protein>
    <submittedName>
        <fullName evidence="1">Uncharacterized protein</fullName>
    </submittedName>
</protein>
<reference evidence="1 2" key="1">
    <citation type="submission" date="2016-04" db="EMBL/GenBank/DDBJ databases">
        <title>A degradative enzymes factory behind the ericoid mycorrhizal symbiosis.</title>
        <authorList>
            <consortium name="DOE Joint Genome Institute"/>
            <person name="Martino E."/>
            <person name="Morin E."/>
            <person name="Grelet G."/>
            <person name="Kuo A."/>
            <person name="Kohler A."/>
            <person name="Daghino S."/>
            <person name="Barry K."/>
            <person name="Choi C."/>
            <person name="Cichocki N."/>
            <person name="Clum A."/>
            <person name="Copeland A."/>
            <person name="Hainaut M."/>
            <person name="Haridas S."/>
            <person name="Labutti K."/>
            <person name="Lindquist E."/>
            <person name="Lipzen A."/>
            <person name="Khouja H.-R."/>
            <person name="Murat C."/>
            <person name="Ohm R."/>
            <person name="Olson A."/>
            <person name="Spatafora J."/>
            <person name="Veneault-Fourrey C."/>
            <person name="Henrissat B."/>
            <person name="Grigoriev I."/>
            <person name="Martin F."/>
            <person name="Perotto S."/>
        </authorList>
    </citation>
    <scope>NUCLEOTIDE SEQUENCE [LARGE SCALE GENOMIC DNA]</scope>
    <source>
        <strain evidence="1 2">F</strain>
    </source>
</reference>
<evidence type="ECO:0000313" key="2">
    <source>
        <dbReference type="Proteomes" id="UP000235786"/>
    </source>
</evidence>